<dbReference type="eggNOG" id="ENOG5033C3D">
    <property type="taxonomic scope" value="Bacteria"/>
</dbReference>
<protein>
    <recommendedName>
        <fullName evidence="3">SAP domain-containing protein</fullName>
    </recommendedName>
</protein>
<dbReference type="RefSeq" id="WP_013293338.1">
    <property type="nucleotide sequence ID" value="NC_014394.1"/>
</dbReference>
<organism evidence="1 2">
    <name type="scientific">Gallionella capsiferriformans (strain ES-2)</name>
    <name type="common">Gallionella ferruginea capsiferriformans (strain ES-2)</name>
    <dbReference type="NCBI Taxonomy" id="395494"/>
    <lineage>
        <taxon>Bacteria</taxon>
        <taxon>Pseudomonadati</taxon>
        <taxon>Pseudomonadota</taxon>
        <taxon>Betaproteobacteria</taxon>
        <taxon>Nitrosomonadales</taxon>
        <taxon>Gallionellaceae</taxon>
        <taxon>Gallionella</taxon>
    </lineage>
</organism>
<evidence type="ECO:0000313" key="1">
    <source>
        <dbReference type="EMBL" id="ADL55399.1"/>
    </source>
</evidence>
<sequence length="67" mass="7390">MKLEEIRTFAKAQGLSTARRSKSALIKSIQSNEGNFSCYATATRAVCDQGNCLWRDDCFIDAAKLGE</sequence>
<gene>
    <name evidence="1" type="ordered locus">Galf_1373</name>
</gene>
<proteinExistence type="predicted"/>
<evidence type="ECO:0008006" key="3">
    <source>
        <dbReference type="Google" id="ProtNLM"/>
    </source>
</evidence>
<name>D9SFV2_GALCS</name>
<keyword evidence="2" id="KW-1185">Reference proteome</keyword>
<evidence type="ECO:0000313" key="2">
    <source>
        <dbReference type="Proteomes" id="UP000001235"/>
    </source>
</evidence>
<dbReference type="Proteomes" id="UP000001235">
    <property type="component" value="Chromosome"/>
</dbReference>
<dbReference type="EMBL" id="CP002159">
    <property type="protein sequence ID" value="ADL55399.1"/>
    <property type="molecule type" value="Genomic_DNA"/>
</dbReference>
<accession>D9SFV2</accession>
<dbReference type="HOGENOM" id="CLU_203783_0_0_4"/>
<dbReference type="OrthoDB" id="5567088at2"/>
<dbReference type="STRING" id="395494.Galf_1373"/>
<dbReference type="KEGG" id="gca:Galf_1373"/>
<dbReference type="AlphaFoldDB" id="D9SFV2"/>
<reference evidence="1 2" key="1">
    <citation type="submission" date="2010-08" db="EMBL/GenBank/DDBJ databases">
        <title>Complete sequence of Gallionella capsiferriformans ES-2.</title>
        <authorList>
            <consortium name="US DOE Joint Genome Institute"/>
            <person name="Lucas S."/>
            <person name="Copeland A."/>
            <person name="Lapidus A."/>
            <person name="Cheng J.-F."/>
            <person name="Bruce D."/>
            <person name="Goodwin L."/>
            <person name="Pitluck S."/>
            <person name="Chertkov O."/>
            <person name="Davenport K.W."/>
            <person name="Detter J.C."/>
            <person name="Han C."/>
            <person name="Tapia R."/>
            <person name="Land M."/>
            <person name="Hauser L."/>
            <person name="Chang Y.-J."/>
            <person name="Jeffries C."/>
            <person name="Kyrpides N."/>
            <person name="Ivanova N."/>
            <person name="Mikhailova N."/>
            <person name="Shelobolina E.S."/>
            <person name="Picardal F."/>
            <person name="Roden E."/>
            <person name="Emerson D."/>
            <person name="Woyke T."/>
        </authorList>
    </citation>
    <scope>NUCLEOTIDE SEQUENCE [LARGE SCALE GENOMIC DNA]</scope>
    <source>
        <strain evidence="1 2">ES-2</strain>
    </source>
</reference>